<dbReference type="PANTHER" id="PTHR12975">
    <property type="entry name" value="TRANSPORT PROTEIN TRAPP"/>
    <property type="match status" value="1"/>
</dbReference>
<accession>A0A9P8LI07</accession>
<name>A0A9P8LI07_9PEZI</name>
<protein>
    <submittedName>
        <fullName evidence="2">Uncharacterized protein</fullName>
    </submittedName>
</protein>
<proteinExistence type="predicted"/>
<keyword evidence="3" id="KW-1185">Reference proteome</keyword>
<dbReference type="InterPro" id="IPR024420">
    <property type="entry name" value="TRAPP_III_complex_Trs85"/>
</dbReference>
<dbReference type="PANTHER" id="PTHR12975:SF6">
    <property type="entry name" value="TRAFFICKING PROTEIN PARTICLE COMPLEX SUBUNIT 8"/>
    <property type="match status" value="1"/>
</dbReference>
<feature type="compositionally biased region" description="Low complexity" evidence="1">
    <location>
        <begin position="61"/>
        <end position="70"/>
    </location>
</feature>
<dbReference type="EMBL" id="JAGHQM010000068">
    <property type="protein sequence ID" value="KAH0565692.1"/>
    <property type="molecule type" value="Genomic_DNA"/>
</dbReference>
<dbReference type="Pfam" id="PF12739">
    <property type="entry name" value="TRAPPC-Trs85"/>
    <property type="match status" value="1"/>
</dbReference>
<reference evidence="2" key="1">
    <citation type="submission" date="2021-03" db="EMBL/GenBank/DDBJ databases">
        <title>Comparative genomics and phylogenomic investigation of the class Geoglossomycetes provide insights into ecological specialization and systematics.</title>
        <authorList>
            <person name="Melie T."/>
            <person name="Pirro S."/>
            <person name="Miller A.N."/>
            <person name="Quandt A."/>
        </authorList>
    </citation>
    <scope>NUCLEOTIDE SEQUENCE</scope>
    <source>
        <strain evidence="2">CAQ_001_2017</strain>
    </source>
</reference>
<dbReference type="AlphaFoldDB" id="A0A9P8LI07"/>
<evidence type="ECO:0000313" key="2">
    <source>
        <dbReference type="EMBL" id="KAH0565692.1"/>
    </source>
</evidence>
<feature type="region of interest" description="Disordered" evidence="1">
    <location>
        <begin position="1"/>
        <end position="56"/>
    </location>
</feature>
<dbReference type="GO" id="GO:1990072">
    <property type="term" value="C:TRAPPIII protein complex"/>
    <property type="evidence" value="ECO:0007669"/>
    <property type="project" value="TreeGrafter"/>
</dbReference>
<comment type="caution">
    <text evidence="2">The sequence shown here is derived from an EMBL/GenBank/DDBJ whole genome shotgun (WGS) entry which is preliminary data.</text>
</comment>
<dbReference type="Proteomes" id="UP000750711">
    <property type="component" value="Unassembled WGS sequence"/>
</dbReference>
<evidence type="ECO:0000313" key="3">
    <source>
        <dbReference type="Proteomes" id="UP000750711"/>
    </source>
</evidence>
<feature type="compositionally biased region" description="Low complexity" evidence="1">
    <location>
        <begin position="29"/>
        <end position="56"/>
    </location>
</feature>
<evidence type="ECO:0000256" key="1">
    <source>
        <dbReference type="SAM" id="MobiDB-lite"/>
    </source>
</evidence>
<gene>
    <name evidence="2" type="ORF">GP486_000911</name>
</gene>
<organism evidence="2 3">
    <name type="scientific">Trichoglossum hirsutum</name>
    <dbReference type="NCBI Taxonomy" id="265104"/>
    <lineage>
        <taxon>Eukaryota</taxon>
        <taxon>Fungi</taxon>
        <taxon>Dikarya</taxon>
        <taxon>Ascomycota</taxon>
        <taxon>Pezizomycotina</taxon>
        <taxon>Geoglossomycetes</taxon>
        <taxon>Geoglossales</taxon>
        <taxon>Geoglossaceae</taxon>
        <taxon>Trichoglossum</taxon>
    </lineage>
</organism>
<feature type="region of interest" description="Disordered" evidence="1">
    <location>
        <begin position="61"/>
        <end position="80"/>
    </location>
</feature>
<sequence length="401" mass="43572">MTPSDHAAPLKPPPSLASGAPIVLPKPRSPLLLQTPSASLSSLPSKPSNASLSSLFASTSSPPISRSISPNGESPSAGVASSHVFSSIATPGTSPGISNESRLDEMKELITRAFVPHIAIHASADTNEIANEKGFRGGFQQLLRPFGDLVQGKVVVRDSIGASRTWEDFGVRFVGLGDGSNYSQATEGRGAERLEFGINGMTGEVSGAQSGWNVPGMRIGGDIGQIEDLINRHLSHTEAVSSDHDTNYFNYKDPINQPTAFASPFYTLYLRRLLSGLPVTPHETFAHPVACIIAISSRNTAPIESLRQLYESGSRGEKRLPLWVNSEYLRYYVLVHDEEKDDITKSTALFDQMKRHFGLHCHLLRLRSSQCVPTDDDSVGMPMCEWMTATEELSEIRSRGR</sequence>